<keyword evidence="2" id="KW-1185">Reference proteome</keyword>
<proteinExistence type="predicted"/>
<name>A0A9Q3DV07_9BASI</name>
<accession>A0A9Q3DV07</accession>
<dbReference type="AlphaFoldDB" id="A0A9Q3DV07"/>
<evidence type="ECO:0008006" key="3">
    <source>
        <dbReference type="Google" id="ProtNLM"/>
    </source>
</evidence>
<protein>
    <recommendedName>
        <fullName evidence="3">Chromo domain-containing protein</fullName>
    </recommendedName>
</protein>
<gene>
    <name evidence="1" type="ORF">O181_046027</name>
</gene>
<comment type="caution">
    <text evidence="1">The sequence shown here is derived from an EMBL/GenBank/DDBJ whole genome shotgun (WGS) entry which is preliminary data.</text>
</comment>
<dbReference type="EMBL" id="AVOT02019010">
    <property type="protein sequence ID" value="MBW0506312.1"/>
    <property type="molecule type" value="Genomic_DNA"/>
</dbReference>
<dbReference type="Proteomes" id="UP000765509">
    <property type="component" value="Unassembled WGS sequence"/>
</dbReference>
<evidence type="ECO:0000313" key="1">
    <source>
        <dbReference type="EMBL" id="MBW0506312.1"/>
    </source>
</evidence>
<evidence type="ECO:0000313" key="2">
    <source>
        <dbReference type="Proteomes" id="UP000765509"/>
    </source>
</evidence>
<dbReference type="OrthoDB" id="3268967at2759"/>
<reference evidence="1" key="1">
    <citation type="submission" date="2021-03" db="EMBL/GenBank/DDBJ databases">
        <title>Draft genome sequence of rust myrtle Austropuccinia psidii MF-1, a brazilian biotype.</title>
        <authorList>
            <person name="Quecine M.C."/>
            <person name="Pachon D.M.R."/>
            <person name="Bonatelli M.L."/>
            <person name="Correr F.H."/>
            <person name="Franceschini L.M."/>
            <person name="Leite T.F."/>
            <person name="Margarido G.R.A."/>
            <person name="Almeida C.A."/>
            <person name="Ferrarezi J.A."/>
            <person name="Labate C.A."/>
        </authorList>
    </citation>
    <scope>NUCLEOTIDE SEQUENCE</scope>
    <source>
        <strain evidence="1">MF-1</strain>
    </source>
</reference>
<sequence length="158" mass="18251">MDDSFDYAKQKWERSHKVEDLKVGDLVLASNFDLNNIKGPKKLKYSIVGPFVTFSSHGTNAVQVELSGEMVTKHPTFPVSLKKCYQPAEKDFFPSKNPTPLTVPQVEYNEEKKIYKGDLEGKKQREYLLRYRNTIHEDEWLAELDIPDSGKPLRRFGN</sequence>
<organism evidence="1 2">
    <name type="scientific">Austropuccinia psidii MF-1</name>
    <dbReference type="NCBI Taxonomy" id="1389203"/>
    <lineage>
        <taxon>Eukaryota</taxon>
        <taxon>Fungi</taxon>
        <taxon>Dikarya</taxon>
        <taxon>Basidiomycota</taxon>
        <taxon>Pucciniomycotina</taxon>
        <taxon>Pucciniomycetes</taxon>
        <taxon>Pucciniales</taxon>
        <taxon>Sphaerophragmiaceae</taxon>
        <taxon>Austropuccinia</taxon>
    </lineage>
</organism>